<name>A0AAP0AU52_9ASPA</name>
<gene>
    <name evidence="2" type="ORF">KSP39_PZI023772</name>
</gene>
<feature type="region of interest" description="Disordered" evidence="1">
    <location>
        <begin position="42"/>
        <end position="80"/>
    </location>
</feature>
<keyword evidence="3" id="KW-1185">Reference proteome</keyword>
<reference evidence="2 3" key="1">
    <citation type="journal article" date="2022" name="Nat. Plants">
        <title>Genomes of leafy and leafless Platanthera orchids illuminate the evolution of mycoheterotrophy.</title>
        <authorList>
            <person name="Li M.H."/>
            <person name="Liu K.W."/>
            <person name="Li Z."/>
            <person name="Lu H.C."/>
            <person name="Ye Q.L."/>
            <person name="Zhang D."/>
            <person name="Wang J.Y."/>
            <person name="Li Y.F."/>
            <person name="Zhong Z.M."/>
            <person name="Liu X."/>
            <person name="Yu X."/>
            <person name="Liu D.K."/>
            <person name="Tu X.D."/>
            <person name="Liu B."/>
            <person name="Hao Y."/>
            <person name="Liao X.Y."/>
            <person name="Jiang Y.T."/>
            <person name="Sun W.H."/>
            <person name="Chen J."/>
            <person name="Chen Y.Q."/>
            <person name="Ai Y."/>
            <person name="Zhai J.W."/>
            <person name="Wu S.S."/>
            <person name="Zhou Z."/>
            <person name="Hsiao Y.Y."/>
            <person name="Wu W.L."/>
            <person name="Chen Y.Y."/>
            <person name="Lin Y.F."/>
            <person name="Hsu J.L."/>
            <person name="Li C.Y."/>
            <person name="Wang Z.W."/>
            <person name="Zhao X."/>
            <person name="Zhong W.Y."/>
            <person name="Ma X.K."/>
            <person name="Ma L."/>
            <person name="Huang J."/>
            <person name="Chen G.Z."/>
            <person name="Huang M.Z."/>
            <person name="Huang L."/>
            <person name="Peng D.H."/>
            <person name="Luo Y.B."/>
            <person name="Zou S.Q."/>
            <person name="Chen S.P."/>
            <person name="Lan S."/>
            <person name="Tsai W.C."/>
            <person name="Van de Peer Y."/>
            <person name="Liu Z.J."/>
        </authorList>
    </citation>
    <scope>NUCLEOTIDE SEQUENCE [LARGE SCALE GENOMIC DNA]</scope>
    <source>
        <strain evidence="2">Lor287</strain>
    </source>
</reference>
<dbReference type="EMBL" id="JBBWWQ010000021">
    <property type="protein sequence ID" value="KAK8914518.1"/>
    <property type="molecule type" value="Genomic_DNA"/>
</dbReference>
<sequence length="130" mass="14080">MANMRGLFQFRLRLFAGSLRAVLSVITTPFVNYGRPPNWMPTSSHSATANSTNSLSITSSTSHHTHHSPRPDHSLHTPSSTLTLFHPSPPPVHCSIHPNDHLTSLIPIINPLISTPVKSCMDSSTASPAL</sequence>
<evidence type="ECO:0000256" key="1">
    <source>
        <dbReference type="SAM" id="MobiDB-lite"/>
    </source>
</evidence>
<protein>
    <submittedName>
        <fullName evidence="2">Uncharacterized protein</fullName>
    </submittedName>
</protein>
<comment type="caution">
    <text evidence="2">The sequence shown here is derived from an EMBL/GenBank/DDBJ whole genome shotgun (WGS) entry which is preliminary data.</text>
</comment>
<dbReference type="Proteomes" id="UP001418222">
    <property type="component" value="Unassembled WGS sequence"/>
</dbReference>
<accession>A0AAP0AU52</accession>
<organism evidence="2 3">
    <name type="scientific">Platanthera zijinensis</name>
    <dbReference type="NCBI Taxonomy" id="2320716"/>
    <lineage>
        <taxon>Eukaryota</taxon>
        <taxon>Viridiplantae</taxon>
        <taxon>Streptophyta</taxon>
        <taxon>Embryophyta</taxon>
        <taxon>Tracheophyta</taxon>
        <taxon>Spermatophyta</taxon>
        <taxon>Magnoliopsida</taxon>
        <taxon>Liliopsida</taxon>
        <taxon>Asparagales</taxon>
        <taxon>Orchidaceae</taxon>
        <taxon>Orchidoideae</taxon>
        <taxon>Orchideae</taxon>
        <taxon>Orchidinae</taxon>
        <taxon>Platanthera</taxon>
    </lineage>
</organism>
<evidence type="ECO:0000313" key="2">
    <source>
        <dbReference type="EMBL" id="KAK8914518.1"/>
    </source>
</evidence>
<dbReference type="AlphaFoldDB" id="A0AAP0AU52"/>
<evidence type="ECO:0000313" key="3">
    <source>
        <dbReference type="Proteomes" id="UP001418222"/>
    </source>
</evidence>
<proteinExistence type="predicted"/>
<feature type="compositionally biased region" description="Low complexity" evidence="1">
    <location>
        <begin position="42"/>
        <end position="62"/>
    </location>
</feature>